<evidence type="ECO:0000256" key="5">
    <source>
        <dbReference type="ARBA" id="ARBA00022801"/>
    </source>
</evidence>
<dbReference type="GO" id="GO:0004565">
    <property type="term" value="F:beta-galactosidase activity"/>
    <property type="evidence" value="ECO:0007669"/>
    <property type="project" value="UniProtKB-EC"/>
</dbReference>
<evidence type="ECO:0000256" key="11">
    <source>
        <dbReference type="PIRSR" id="PIRSR001084-3"/>
    </source>
</evidence>
<dbReference type="GO" id="GO:0006012">
    <property type="term" value="P:galactose metabolic process"/>
    <property type="evidence" value="ECO:0007669"/>
    <property type="project" value="InterPro"/>
</dbReference>
<keyword evidence="16" id="KW-1185">Reference proteome</keyword>
<reference evidence="15 16" key="1">
    <citation type="submission" date="2019-05" db="EMBL/GenBank/DDBJ databases">
        <authorList>
            <person name="Narsing Rao M.P."/>
            <person name="Li W.J."/>
        </authorList>
    </citation>
    <scope>NUCLEOTIDE SEQUENCE [LARGE SCALE GENOMIC DNA]</scope>
    <source>
        <strain evidence="15 16">SYSU_K30003</strain>
    </source>
</reference>
<name>A0A5R9G5Y2_9BACL</name>
<dbReference type="EC" id="3.2.1.23" evidence="3 8"/>
<dbReference type="OrthoDB" id="9800974at2"/>
<evidence type="ECO:0000256" key="7">
    <source>
        <dbReference type="ARBA" id="ARBA00023295"/>
    </source>
</evidence>
<dbReference type="AlphaFoldDB" id="A0A5R9G5Y2"/>
<feature type="binding site" evidence="11">
    <location>
        <position position="112"/>
    </location>
    <ligand>
        <name>Zn(2+)</name>
        <dbReference type="ChEBI" id="CHEBI:29105"/>
    </ligand>
</feature>
<dbReference type="Proteomes" id="UP000309676">
    <property type="component" value="Unassembled WGS sequence"/>
</dbReference>
<protein>
    <recommendedName>
        <fullName evidence="3 8">Beta-galactosidase</fullName>
        <shortName evidence="8">Beta-gal</shortName>
        <ecNumber evidence="3 8">3.2.1.23</ecNumber>
    </recommendedName>
</protein>
<feature type="domain" description="Glycoside hydrolase family 42 N-terminal" evidence="12">
    <location>
        <begin position="14"/>
        <end position="374"/>
    </location>
</feature>
<dbReference type="Pfam" id="PF02449">
    <property type="entry name" value="Glyco_hydro_42"/>
    <property type="match status" value="1"/>
</dbReference>
<dbReference type="Gene3D" id="3.40.50.880">
    <property type="match status" value="1"/>
</dbReference>
<organism evidence="15 16">
    <name type="scientific">Paenibacillus antri</name>
    <dbReference type="NCBI Taxonomy" id="2582848"/>
    <lineage>
        <taxon>Bacteria</taxon>
        <taxon>Bacillati</taxon>
        <taxon>Bacillota</taxon>
        <taxon>Bacilli</taxon>
        <taxon>Bacillales</taxon>
        <taxon>Paenibacillaceae</taxon>
        <taxon>Paenibacillus</taxon>
    </lineage>
</organism>
<dbReference type="GO" id="GO:0009341">
    <property type="term" value="C:beta-galactosidase complex"/>
    <property type="evidence" value="ECO:0007669"/>
    <property type="project" value="InterPro"/>
</dbReference>
<evidence type="ECO:0000313" key="15">
    <source>
        <dbReference type="EMBL" id="TLS49520.1"/>
    </source>
</evidence>
<dbReference type="Gene3D" id="3.20.20.80">
    <property type="entry name" value="Glycosidases"/>
    <property type="match status" value="1"/>
</dbReference>
<dbReference type="SUPFAM" id="SSF52317">
    <property type="entry name" value="Class I glutamine amidotransferase-like"/>
    <property type="match status" value="1"/>
</dbReference>
<feature type="binding site" evidence="11">
    <location>
        <position position="158"/>
    </location>
    <ligand>
        <name>Zn(2+)</name>
        <dbReference type="ChEBI" id="CHEBI:29105"/>
    </ligand>
</feature>
<accession>A0A5R9G5Y2</accession>
<evidence type="ECO:0000256" key="8">
    <source>
        <dbReference type="PIRNR" id="PIRNR001084"/>
    </source>
</evidence>
<sequence>MAAAERELVFGASYYPEHWPRERWPEDVRLMKEAGIRLLRVADLAWARLEPEEGRFDFEWLDDFIALASKEGIRFVLATPIEASPVWLRRKHPEVVRTDEFGRIHGDRGYHCHTNAAFAYYVARIVDRMASHYARHPAVVGWQIDNELRAVPCYCKECLLDFRAWLRGAYGTIERLNDAWGTVFWSQSYRSWDEVTLPSADQLTKSVSQALAFNRFCSEATVAHLRRQADIVKKHAPTHIVTHNSLGLYLGLDLYKLGKHLDVMGVDLYPDVDSDNTYTCLNLDLHRSAKREPIWIMEQKNGYFNYSDYNLAIEPGLVRYWTIQDIARGANAVLYYRWRSGRFSWEQNPNGILRHDGTPRRAYEEIRRTTREFAAVGAELAATEVEAPVALLHSFDQIWAFEAQKQYPNFSYRGHLTSYYRELLRMGITPDVVDPCMDLARYAFVVAPSLAMVSEETRRNLEKYVADGGCLVIGARSGMKTWENATIDTPWPGLLSDLAGVEIDEFEVLPDRYSNGVLYNGKSYRVNGWLDLLRTKEAETAGIYQEKFYAGRTAIARNAYGKGTVYYVGAMGSAELFRAILSDVADERGVPKPELPEEVYVTHRVGERMRYTFYLNYAREPRRVRLAKAGVDALTGRTVSGEALIEGLDALIVAAEK</sequence>
<feature type="domain" description="Beta-galactosidase trimerisation" evidence="13">
    <location>
        <begin position="387"/>
        <end position="590"/>
    </location>
</feature>
<dbReference type="InterPro" id="IPR029062">
    <property type="entry name" value="Class_I_gatase-like"/>
</dbReference>
<comment type="catalytic activity">
    <reaction evidence="1 8">
        <text>Hydrolysis of terminal non-reducing beta-D-galactose residues in beta-D-galactosides.</text>
        <dbReference type="EC" id="3.2.1.23"/>
    </reaction>
</comment>
<dbReference type="Pfam" id="PF08533">
    <property type="entry name" value="Glyco_hydro_42C"/>
    <property type="match status" value="1"/>
</dbReference>
<keyword evidence="4 11" id="KW-0479">Metal-binding</keyword>
<evidence type="ECO:0000256" key="3">
    <source>
        <dbReference type="ARBA" id="ARBA00012756"/>
    </source>
</evidence>
<dbReference type="PIRSF" id="PIRSF001084">
    <property type="entry name" value="B-galactosidase"/>
    <property type="match status" value="1"/>
</dbReference>
<feature type="binding site" evidence="11">
    <location>
        <position position="155"/>
    </location>
    <ligand>
        <name>Zn(2+)</name>
        <dbReference type="ChEBI" id="CHEBI:29105"/>
    </ligand>
</feature>
<dbReference type="Pfam" id="PF08532">
    <property type="entry name" value="Glyco_hydro_42M"/>
    <property type="match status" value="1"/>
</dbReference>
<dbReference type="InterPro" id="IPR017853">
    <property type="entry name" value="GH"/>
</dbReference>
<feature type="active site" description="Proton donor" evidence="9">
    <location>
        <position position="147"/>
    </location>
</feature>
<dbReference type="InterPro" id="IPR013738">
    <property type="entry name" value="Beta_galactosidase_Trimer"/>
</dbReference>
<feature type="domain" description="Beta-galactosidase C-terminal" evidence="14">
    <location>
        <begin position="600"/>
        <end position="653"/>
    </location>
</feature>
<evidence type="ECO:0000259" key="14">
    <source>
        <dbReference type="Pfam" id="PF08533"/>
    </source>
</evidence>
<keyword evidence="6 11" id="KW-0862">Zinc</keyword>
<feature type="active site" description="Nucleophile" evidence="9">
    <location>
        <position position="298"/>
    </location>
</feature>
<evidence type="ECO:0000256" key="2">
    <source>
        <dbReference type="ARBA" id="ARBA00005940"/>
    </source>
</evidence>
<dbReference type="GO" id="GO:0046872">
    <property type="term" value="F:metal ion binding"/>
    <property type="evidence" value="ECO:0007669"/>
    <property type="project" value="UniProtKB-KW"/>
</dbReference>
<dbReference type="EMBL" id="VCIW01000020">
    <property type="protein sequence ID" value="TLS49520.1"/>
    <property type="molecule type" value="Genomic_DNA"/>
</dbReference>
<dbReference type="InterPro" id="IPR013780">
    <property type="entry name" value="Glyco_hydro_b"/>
</dbReference>
<comment type="caution">
    <text evidence="15">The sequence shown here is derived from an EMBL/GenBank/DDBJ whole genome shotgun (WGS) entry which is preliminary data.</text>
</comment>
<evidence type="ECO:0000259" key="12">
    <source>
        <dbReference type="Pfam" id="PF02449"/>
    </source>
</evidence>
<dbReference type="Gene3D" id="2.60.40.1180">
    <property type="entry name" value="Golgi alpha-mannosidase II"/>
    <property type="match status" value="1"/>
</dbReference>
<evidence type="ECO:0000256" key="6">
    <source>
        <dbReference type="ARBA" id="ARBA00022833"/>
    </source>
</evidence>
<evidence type="ECO:0000256" key="10">
    <source>
        <dbReference type="PIRSR" id="PIRSR001084-2"/>
    </source>
</evidence>
<dbReference type="InterPro" id="IPR013529">
    <property type="entry name" value="Glyco_hydro_42_N"/>
</dbReference>
<dbReference type="CDD" id="cd03143">
    <property type="entry name" value="A4_beta-galactosidase_middle_domain"/>
    <property type="match status" value="1"/>
</dbReference>
<evidence type="ECO:0000313" key="16">
    <source>
        <dbReference type="Proteomes" id="UP000309676"/>
    </source>
</evidence>
<evidence type="ECO:0000256" key="9">
    <source>
        <dbReference type="PIRSR" id="PIRSR001084-1"/>
    </source>
</evidence>
<dbReference type="InterPro" id="IPR003476">
    <property type="entry name" value="Glyco_hydro_42"/>
</dbReference>
<dbReference type="SUPFAM" id="SSF51445">
    <property type="entry name" value="(Trans)glycosidases"/>
    <property type="match status" value="1"/>
</dbReference>
<evidence type="ECO:0000256" key="1">
    <source>
        <dbReference type="ARBA" id="ARBA00001412"/>
    </source>
</evidence>
<dbReference type="PANTHER" id="PTHR36447:SF2">
    <property type="entry name" value="BETA-GALACTOSIDASE YESZ"/>
    <property type="match status" value="1"/>
</dbReference>
<dbReference type="InterPro" id="IPR013739">
    <property type="entry name" value="Beta_galactosidase_C"/>
</dbReference>
<keyword evidence="7 8" id="KW-0326">Glycosidase</keyword>
<dbReference type="PANTHER" id="PTHR36447">
    <property type="entry name" value="BETA-GALACTOSIDASE GANA"/>
    <property type="match status" value="1"/>
</dbReference>
<feature type="binding site" evidence="10">
    <location>
        <position position="108"/>
    </location>
    <ligand>
        <name>substrate</name>
    </ligand>
</feature>
<proteinExistence type="inferred from homology"/>
<feature type="binding site" evidence="11">
    <location>
        <position position="153"/>
    </location>
    <ligand>
        <name>Zn(2+)</name>
        <dbReference type="ChEBI" id="CHEBI:29105"/>
    </ligand>
</feature>
<feature type="binding site" evidence="10">
    <location>
        <position position="146"/>
    </location>
    <ligand>
        <name>substrate</name>
    </ligand>
</feature>
<gene>
    <name evidence="15" type="ORF">FE782_24320</name>
</gene>
<evidence type="ECO:0000256" key="4">
    <source>
        <dbReference type="ARBA" id="ARBA00022723"/>
    </source>
</evidence>
<dbReference type="RefSeq" id="WP_138196963.1">
    <property type="nucleotide sequence ID" value="NZ_VCIW01000020.1"/>
</dbReference>
<comment type="similarity">
    <text evidence="2 8">Belongs to the glycosyl hydrolase 42 family.</text>
</comment>
<keyword evidence="5 8" id="KW-0378">Hydrolase</keyword>
<evidence type="ECO:0000259" key="13">
    <source>
        <dbReference type="Pfam" id="PF08532"/>
    </source>
</evidence>